<evidence type="ECO:0000313" key="4">
    <source>
        <dbReference type="Proteomes" id="UP001172684"/>
    </source>
</evidence>
<reference evidence="3" key="1">
    <citation type="submission" date="2022-10" db="EMBL/GenBank/DDBJ databases">
        <title>Culturing micro-colonial fungi from biological soil crusts in the Mojave desert and describing Neophaeococcomyces mojavensis, and introducing the new genera and species Taxawa tesnikishii.</title>
        <authorList>
            <person name="Kurbessoian T."/>
            <person name="Stajich J.E."/>
        </authorList>
    </citation>
    <scope>NUCLEOTIDE SEQUENCE</scope>
    <source>
        <strain evidence="3">TK_1</strain>
    </source>
</reference>
<gene>
    <name evidence="3" type="ORF">H2201_006277</name>
</gene>
<feature type="region of interest" description="Disordered" evidence="2">
    <location>
        <begin position="1"/>
        <end position="22"/>
    </location>
</feature>
<evidence type="ECO:0000256" key="1">
    <source>
        <dbReference type="SAM" id="Coils"/>
    </source>
</evidence>
<name>A0ABQ9NMJ0_9PEZI</name>
<feature type="coiled-coil region" evidence="1">
    <location>
        <begin position="131"/>
        <end position="197"/>
    </location>
</feature>
<comment type="caution">
    <text evidence="3">The sequence shown here is derived from an EMBL/GenBank/DDBJ whole genome shotgun (WGS) entry which is preliminary data.</text>
</comment>
<dbReference type="EMBL" id="JAPDRL010000053">
    <property type="protein sequence ID" value="KAJ9661988.1"/>
    <property type="molecule type" value="Genomic_DNA"/>
</dbReference>
<organism evidence="3 4">
    <name type="scientific">Coniosporium apollinis</name>
    <dbReference type="NCBI Taxonomy" id="61459"/>
    <lineage>
        <taxon>Eukaryota</taxon>
        <taxon>Fungi</taxon>
        <taxon>Dikarya</taxon>
        <taxon>Ascomycota</taxon>
        <taxon>Pezizomycotina</taxon>
        <taxon>Dothideomycetes</taxon>
        <taxon>Dothideomycetes incertae sedis</taxon>
        <taxon>Coniosporium</taxon>
    </lineage>
</organism>
<sequence length="226" mass="25048">MPGSPLPLDRPVTPPPTAREPAPDAAIRALGHDPIVHALAQRAGTDAELNLVMEAVAQGTVNEPQLEYFRFQINQMIQQRAIKQEDGVAIKGEDGVARTNPDAGAAGVPTPGPAFVGRERLTEFAATGMNLHALLQDVENLKKEADALGQNISDDRDRLEKELLEAEIIAMNRQRIINFLNAQVKTHEKHVRELQAKLGERQSRLWERVKRLDKIEEPLQEMAESL</sequence>
<proteinExistence type="predicted"/>
<evidence type="ECO:0000313" key="3">
    <source>
        <dbReference type="EMBL" id="KAJ9661988.1"/>
    </source>
</evidence>
<evidence type="ECO:0000256" key="2">
    <source>
        <dbReference type="SAM" id="MobiDB-lite"/>
    </source>
</evidence>
<dbReference type="Proteomes" id="UP001172684">
    <property type="component" value="Unassembled WGS sequence"/>
</dbReference>
<keyword evidence="1" id="KW-0175">Coiled coil</keyword>
<protein>
    <submittedName>
        <fullName evidence="3">Uncharacterized protein</fullName>
    </submittedName>
</protein>
<feature type="compositionally biased region" description="Low complexity" evidence="2">
    <location>
        <begin position="1"/>
        <end position="11"/>
    </location>
</feature>
<keyword evidence="4" id="KW-1185">Reference proteome</keyword>
<accession>A0ABQ9NMJ0</accession>